<dbReference type="InterPro" id="IPR046523">
    <property type="entry name" value="UTP20_dom"/>
</dbReference>
<name>A0ABU6UTN7_9FABA</name>
<keyword evidence="4" id="KW-1185">Reference proteome</keyword>
<keyword evidence="1" id="KW-0472">Membrane</keyword>
<dbReference type="PANTHER" id="PTHR17695">
    <property type="entry name" value="SMALL SUBUNIT PROCESSOME COMPONENT 20 HOMOLOG"/>
    <property type="match status" value="1"/>
</dbReference>
<keyword evidence="1" id="KW-1133">Transmembrane helix</keyword>
<feature type="domain" description="U3 small nucleolar RNA-associated protein 20" evidence="2">
    <location>
        <begin position="47"/>
        <end position="133"/>
    </location>
</feature>
<dbReference type="Gene3D" id="1.25.10.10">
    <property type="entry name" value="Leucine-rich Repeat Variant"/>
    <property type="match status" value="1"/>
</dbReference>
<dbReference type="SUPFAM" id="SSF48371">
    <property type="entry name" value="ARM repeat"/>
    <property type="match status" value="1"/>
</dbReference>
<accession>A0ABU6UTN7</accession>
<evidence type="ECO:0000313" key="3">
    <source>
        <dbReference type="EMBL" id="MED6164655.1"/>
    </source>
</evidence>
<dbReference type="EMBL" id="JASCZI010122721">
    <property type="protein sequence ID" value="MED6164655.1"/>
    <property type="molecule type" value="Genomic_DNA"/>
</dbReference>
<dbReference type="InterPro" id="IPR052575">
    <property type="entry name" value="SSU_processome_comp_20"/>
</dbReference>
<keyword evidence="1" id="KW-0812">Transmembrane</keyword>
<evidence type="ECO:0000259" key="2">
    <source>
        <dbReference type="Pfam" id="PF20416"/>
    </source>
</evidence>
<organism evidence="3 4">
    <name type="scientific">Stylosanthes scabra</name>
    <dbReference type="NCBI Taxonomy" id="79078"/>
    <lineage>
        <taxon>Eukaryota</taxon>
        <taxon>Viridiplantae</taxon>
        <taxon>Streptophyta</taxon>
        <taxon>Embryophyta</taxon>
        <taxon>Tracheophyta</taxon>
        <taxon>Spermatophyta</taxon>
        <taxon>Magnoliopsida</taxon>
        <taxon>eudicotyledons</taxon>
        <taxon>Gunneridae</taxon>
        <taxon>Pentapetalae</taxon>
        <taxon>rosids</taxon>
        <taxon>fabids</taxon>
        <taxon>Fabales</taxon>
        <taxon>Fabaceae</taxon>
        <taxon>Papilionoideae</taxon>
        <taxon>50 kb inversion clade</taxon>
        <taxon>dalbergioids sensu lato</taxon>
        <taxon>Dalbergieae</taxon>
        <taxon>Pterocarpus clade</taxon>
        <taxon>Stylosanthes</taxon>
    </lineage>
</organism>
<dbReference type="PANTHER" id="PTHR17695:SF11">
    <property type="entry name" value="SMALL SUBUNIT PROCESSOME COMPONENT 20 HOMOLOG"/>
    <property type="match status" value="1"/>
</dbReference>
<dbReference type="InterPro" id="IPR011989">
    <property type="entry name" value="ARM-like"/>
</dbReference>
<feature type="non-terminal residue" evidence="3">
    <location>
        <position position="267"/>
    </location>
</feature>
<protein>
    <recommendedName>
        <fullName evidence="2">U3 small nucleolar RNA-associated protein 20 domain-containing protein</fullName>
    </recommendedName>
</protein>
<dbReference type="Proteomes" id="UP001341840">
    <property type="component" value="Unassembled WGS sequence"/>
</dbReference>
<proteinExistence type="predicted"/>
<comment type="caution">
    <text evidence="3">The sequence shown here is derived from an EMBL/GenBank/DDBJ whole genome shotgun (WGS) entry which is preliminary data.</text>
</comment>
<reference evidence="3 4" key="1">
    <citation type="journal article" date="2023" name="Plants (Basel)">
        <title>Bridging the Gap: Combining Genomics and Transcriptomics Approaches to Understand Stylosanthes scabra, an Orphan Legume from the Brazilian Caatinga.</title>
        <authorList>
            <person name="Ferreira-Neto J.R.C."/>
            <person name="da Silva M.D."/>
            <person name="Binneck E."/>
            <person name="de Melo N.F."/>
            <person name="da Silva R.H."/>
            <person name="de Melo A.L.T.M."/>
            <person name="Pandolfi V."/>
            <person name="Bustamante F.O."/>
            <person name="Brasileiro-Vidal A.C."/>
            <person name="Benko-Iseppon A.M."/>
        </authorList>
    </citation>
    <scope>NUCLEOTIDE SEQUENCE [LARGE SCALE GENOMIC DNA]</scope>
    <source>
        <tissue evidence="3">Leaves</tissue>
    </source>
</reference>
<sequence length="267" mass="30300">MDSYLPSILHRVCNVLKNHLESVRNEARSALTSCLKELGLEYLQFVIKDLLSVIENDILGDVVEQREVEKIAAKMKETRRKKSFESLKLVAQNITFKSCALKLLAPVTTHLQKHVTPTVKAKLENMLLHIAAGRVVAGGLLCSHLITVFGLRILRKRLKGMRQDMKNENTLSLLDPFVKLLTDSLSSEYEDILSSSLGCLTILAHWCSNYYRYEHSTGRELLLAPVTTHLQKHVTPTVKAKLENMLLHIAAEKRLQQHLDFLLSNLR</sequence>
<evidence type="ECO:0000256" key="1">
    <source>
        <dbReference type="SAM" id="Phobius"/>
    </source>
</evidence>
<evidence type="ECO:0000313" key="4">
    <source>
        <dbReference type="Proteomes" id="UP001341840"/>
    </source>
</evidence>
<feature type="transmembrane region" description="Helical" evidence="1">
    <location>
        <begin position="126"/>
        <end position="154"/>
    </location>
</feature>
<dbReference type="Pfam" id="PF20416">
    <property type="entry name" value="UTP20"/>
    <property type="match status" value="1"/>
</dbReference>
<dbReference type="InterPro" id="IPR016024">
    <property type="entry name" value="ARM-type_fold"/>
</dbReference>
<gene>
    <name evidence="3" type="ORF">PIB30_092272</name>
</gene>